<dbReference type="PANTHER" id="PTHR40077">
    <property type="entry name" value="MEMBRANE PROTEIN-RELATED"/>
    <property type="match status" value="1"/>
</dbReference>
<evidence type="ECO:0000256" key="1">
    <source>
        <dbReference type="ARBA" id="ARBA00004651"/>
    </source>
</evidence>
<protein>
    <submittedName>
        <fullName evidence="8">DUF3817 domain-containing protein</fullName>
    </submittedName>
</protein>
<proteinExistence type="predicted"/>
<feature type="transmembrane region" description="Helical" evidence="6">
    <location>
        <begin position="40"/>
        <end position="59"/>
    </location>
</feature>
<dbReference type="InterPro" id="IPR023845">
    <property type="entry name" value="DUF3817_TM"/>
</dbReference>
<dbReference type="RefSeq" id="WP_131759689.1">
    <property type="nucleotide sequence ID" value="NZ_CAACUY010000087.1"/>
</dbReference>
<evidence type="ECO:0000256" key="5">
    <source>
        <dbReference type="ARBA" id="ARBA00023136"/>
    </source>
</evidence>
<organism evidence="8 9">
    <name type="scientific">Actinomadura fibrosa</name>
    <dbReference type="NCBI Taxonomy" id="111802"/>
    <lineage>
        <taxon>Bacteria</taxon>
        <taxon>Bacillati</taxon>
        <taxon>Actinomycetota</taxon>
        <taxon>Actinomycetes</taxon>
        <taxon>Streptosporangiales</taxon>
        <taxon>Thermomonosporaceae</taxon>
        <taxon>Actinomadura</taxon>
    </lineage>
</organism>
<keyword evidence="4 6" id="KW-1133">Transmembrane helix</keyword>
<feature type="transmembrane region" description="Helical" evidence="6">
    <location>
        <begin position="7"/>
        <end position="28"/>
    </location>
</feature>
<gene>
    <name evidence="8" type="ORF">ACFQZM_28145</name>
</gene>
<name>A0ABW2XPF0_9ACTN</name>
<keyword evidence="5 6" id="KW-0472">Membrane</keyword>
<feature type="transmembrane region" description="Helical" evidence="6">
    <location>
        <begin position="71"/>
        <end position="91"/>
    </location>
</feature>
<reference evidence="9" key="1">
    <citation type="journal article" date="2019" name="Int. J. Syst. Evol. Microbiol.">
        <title>The Global Catalogue of Microorganisms (GCM) 10K type strain sequencing project: providing services to taxonomists for standard genome sequencing and annotation.</title>
        <authorList>
            <consortium name="The Broad Institute Genomics Platform"/>
            <consortium name="The Broad Institute Genome Sequencing Center for Infectious Disease"/>
            <person name="Wu L."/>
            <person name="Ma J."/>
        </authorList>
    </citation>
    <scope>NUCLEOTIDE SEQUENCE [LARGE SCALE GENOMIC DNA]</scope>
    <source>
        <strain evidence="9">JCM 9371</strain>
    </source>
</reference>
<keyword evidence="9" id="KW-1185">Reference proteome</keyword>
<dbReference type="Pfam" id="PF12823">
    <property type="entry name" value="DUF3817"/>
    <property type="match status" value="1"/>
</dbReference>
<keyword evidence="3 6" id="KW-0812">Transmembrane</keyword>
<dbReference type="EMBL" id="JBHTGP010000013">
    <property type="protein sequence ID" value="MFD0688397.1"/>
    <property type="molecule type" value="Genomic_DNA"/>
</dbReference>
<evidence type="ECO:0000259" key="7">
    <source>
        <dbReference type="Pfam" id="PF12823"/>
    </source>
</evidence>
<dbReference type="NCBIfam" id="TIGR03954">
    <property type="entry name" value="integ_memb_HG"/>
    <property type="match status" value="1"/>
</dbReference>
<feature type="domain" description="DUF3817" evidence="7">
    <location>
        <begin position="5"/>
        <end position="91"/>
    </location>
</feature>
<dbReference type="PANTHER" id="PTHR40077:SF1">
    <property type="entry name" value="MEMBRANE PROTEIN"/>
    <property type="match status" value="1"/>
</dbReference>
<evidence type="ECO:0000313" key="9">
    <source>
        <dbReference type="Proteomes" id="UP001597063"/>
    </source>
</evidence>
<evidence type="ECO:0000256" key="6">
    <source>
        <dbReference type="SAM" id="Phobius"/>
    </source>
</evidence>
<dbReference type="Proteomes" id="UP001597063">
    <property type="component" value="Unassembled WGS sequence"/>
</dbReference>
<keyword evidence="2" id="KW-1003">Cell membrane</keyword>
<comment type="subcellular location">
    <subcellularLocation>
        <location evidence="1">Cell membrane</location>
        <topology evidence="1">Multi-pass membrane protein</topology>
    </subcellularLocation>
</comment>
<comment type="caution">
    <text evidence="8">The sequence shown here is derived from an EMBL/GenBank/DDBJ whole genome shotgun (WGS) entry which is preliminary data.</text>
</comment>
<accession>A0ABW2XPF0</accession>
<sequence>MDIVRAFRIVSIAEAVSFLVLLLIAMPFKYMADAPAGVQIMGPIHGILFLAYVGLVFVVRQPLRWDLKRTALALVASVLPVAPFLVEHYWAKPPVAAGNVPQAAARG</sequence>
<evidence type="ECO:0000256" key="3">
    <source>
        <dbReference type="ARBA" id="ARBA00022692"/>
    </source>
</evidence>
<evidence type="ECO:0000313" key="8">
    <source>
        <dbReference type="EMBL" id="MFD0688397.1"/>
    </source>
</evidence>
<evidence type="ECO:0000256" key="2">
    <source>
        <dbReference type="ARBA" id="ARBA00022475"/>
    </source>
</evidence>
<evidence type="ECO:0000256" key="4">
    <source>
        <dbReference type="ARBA" id="ARBA00022989"/>
    </source>
</evidence>